<proteinExistence type="predicted"/>
<dbReference type="KEGG" id="cfem:HCR03_14125"/>
<dbReference type="RefSeq" id="WP_187034841.1">
    <property type="nucleotide sequence ID" value="NZ_CP060286.1"/>
</dbReference>
<dbReference type="Proteomes" id="UP000515909">
    <property type="component" value="Chromosome"/>
</dbReference>
<gene>
    <name evidence="1" type="ORF">HCR03_14125</name>
</gene>
<reference evidence="1 2" key="1">
    <citation type="submission" date="2020-08" db="EMBL/GenBank/DDBJ databases">
        <title>The isolate Caproiciproducens sp. 7D4C2 produces n-caproate at mildly acidic conditions from hexoses: genome and rBOX comparison with related strains and chain-elongating bacteria.</title>
        <authorList>
            <person name="Esquivel-Elizondo S."/>
            <person name="Bagci C."/>
            <person name="Temovska M."/>
            <person name="Jeon B.S."/>
            <person name="Bessarab I."/>
            <person name="Williams R.B.H."/>
            <person name="Huson D.H."/>
            <person name="Angenent L.T."/>
        </authorList>
    </citation>
    <scope>NUCLEOTIDE SEQUENCE [LARGE SCALE GENOMIC DNA]</scope>
    <source>
        <strain evidence="1 2">7D4C2</strain>
    </source>
</reference>
<accession>A0A7G8T8A3</accession>
<evidence type="ECO:0008006" key="3">
    <source>
        <dbReference type="Google" id="ProtNLM"/>
    </source>
</evidence>
<dbReference type="EMBL" id="CP060286">
    <property type="protein sequence ID" value="QNK39844.1"/>
    <property type="molecule type" value="Genomic_DNA"/>
</dbReference>
<protein>
    <recommendedName>
        <fullName evidence="3">Helix-turn-helix domain-containing protein</fullName>
    </recommendedName>
</protein>
<name>A0A7G8T8A3_9FIRM</name>
<sequence length="92" mass="10661">MNKEYARLRAEYPSVVTLDQVYRICHISKRKGRWMLENGVIPCIDTGRKTHRFQVKMADIIDFWNGGRMAALPCRAVSSQTAGRTGKKRHPW</sequence>
<evidence type="ECO:0000313" key="1">
    <source>
        <dbReference type="EMBL" id="QNK39844.1"/>
    </source>
</evidence>
<organism evidence="1 2">
    <name type="scientific">Caproicibacter fermentans</name>
    <dbReference type="NCBI Taxonomy" id="2576756"/>
    <lineage>
        <taxon>Bacteria</taxon>
        <taxon>Bacillati</taxon>
        <taxon>Bacillota</taxon>
        <taxon>Clostridia</taxon>
        <taxon>Eubacteriales</taxon>
        <taxon>Acutalibacteraceae</taxon>
        <taxon>Caproicibacter</taxon>
    </lineage>
</organism>
<dbReference type="AlphaFoldDB" id="A0A7G8T8A3"/>
<evidence type="ECO:0000313" key="2">
    <source>
        <dbReference type="Proteomes" id="UP000515909"/>
    </source>
</evidence>